<dbReference type="InterPro" id="IPR016162">
    <property type="entry name" value="Ald_DH_N"/>
</dbReference>
<dbReference type="FunFam" id="3.40.309.10:FF:000012">
    <property type="entry name" value="Betaine aldehyde dehydrogenase"/>
    <property type="match status" value="1"/>
</dbReference>
<gene>
    <name evidence="4" type="ORF">D0T92_04460</name>
</gene>
<feature type="domain" description="Aldehyde dehydrogenase" evidence="3">
    <location>
        <begin position="15"/>
        <end position="476"/>
    </location>
</feature>
<reference evidence="4 5" key="1">
    <citation type="submission" date="2018-08" db="EMBL/GenBank/DDBJ databases">
        <title>Neisseria zalophi ATCC BAA-2455 complete genome.</title>
        <authorList>
            <person name="Veseli I.A."/>
            <person name="Buttler R."/>
            <person name="Mascarenhas dos Santos A.C."/>
            <person name="Pombert J.-F."/>
        </authorList>
    </citation>
    <scope>NUCLEOTIDE SEQUENCE [LARGE SCALE GENOMIC DNA]</scope>
    <source>
        <strain evidence="4 5">ATCC BAA-2455</strain>
    </source>
</reference>
<dbReference type="Proteomes" id="UP000325713">
    <property type="component" value="Chromosome"/>
</dbReference>
<proteinExistence type="inferred from homology"/>
<dbReference type="PANTHER" id="PTHR43353:SF6">
    <property type="entry name" value="CYTOPLASMIC ALDEHYDE DEHYDROGENASE (EUROFUNG)"/>
    <property type="match status" value="1"/>
</dbReference>
<dbReference type="PANTHER" id="PTHR43353">
    <property type="entry name" value="SUCCINATE-SEMIALDEHYDE DEHYDROGENASE, MITOCHONDRIAL"/>
    <property type="match status" value="1"/>
</dbReference>
<keyword evidence="2" id="KW-0560">Oxidoreductase</keyword>
<dbReference type="InterPro" id="IPR016163">
    <property type="entry name" value="Ald_DH_C"/>
</dbReference>
<name>A0A5J6PSZ5_9NEIS</name>
<sequence length="485" mass="52580">MASKNHTQHWINGEWVNTGSNRETINPSTGEVIGTYVKGGKEEAEQAIKAAQEAFANTDWRTNRELRHKVLLEMAEAFEARKEDLATMIATENGKLFAEASFEAEFVKPGLHFAAATVYTDYGRAAEWGAGKYSMLVKEPVGVVGISTPWNSPLALLIRSLAPALAVGCTTVLKMPDQTALTNGLIAEVLASVKSLPKGVINMVTGGHEVLEPLISNPAVPVISFTGSTSTGRALQVEGAKYLKRLSLELGGKTPLIVFDDADLDALIPKAVKALTVFSGQFCMTGSRILVQKGIADEVRKRLSEALSQVKVGPAMDPQYDMGALIDMKNVQRVNGMVEDAIAKGAKALVRGGPYTEGELAKGAFYRPTLLEVNDSQADIVQLEVFGPVLTLEVFETEREAVEKANATEYGLAASIWTRDVDRPLRVGREIEAGTVWINDWVVMRDEFEEGGYKQSGVGRLRGMTSVSEFVEVKHIVLQPGTIDK</sequence>
<protein>
    <submittedName>
        <fullName evidence="4">Aldehyde dehydrogenase family protein</fullName>
    </submittedName>
</protein>
<dbReference type="OrthoDB" id="6187633at2"/>
<organism evidence="4 5">
    <name type="scientific">Neisseria zalophi</name>
    <dbReference type="NCBI Taxonomy" id="640030"/>
    <lineage>
        <taxon>Bacteria</taxon>
        <taxon>Pseudomonadati</taxon>
        <taxon>Pseudomonadota</taxon>
        <taxon>Betaproteobacteria</taxon>
        <taxon>Neisseriales</taxon>
        <taxon>Neisseriaceae</taxon>
        <taxon>Neisseria</taxon>
    </lineage>
</organism>
<keyword evidence="5" id="KW-1185">Reference proteome</keyword>
<dbReference type="InterPro" id="IPR015590">
    <property type="entry name" value="Aldehyde_DH_dom"/>
</dbReference>
<dbReference type="EMBL" id="CP031700">
    <property type="protein sequence ID" value="QEY25858.1"/>
    <property type="molecule type" value="Genomic_DNA"/>
</dbReference>
<dbReference type="Gene3D" id="3.40.605.10">
    <property type="entry name" value="Aldehyde Dehydrogenase, Chain A, domain 1"/>
    <property type="match status" value="1"/>
</dbReference>
<dbReference type="SUPFAM" id="SSF53720">
    <property type="entry name" value="ALDH-like"/>
    <property type="match status" value="1"/>
</dbReference>
<dbReference type="InterPro" id="IPR016161">
    <property type="entry name" value="Ald_DH/histidinol_DH"/>
</dbReference>
<dbReference type="RefSeq" id="WP_151050590.1">
    <property type="nucleotide sequence ID" value="NZ_CP031700.1"/>
</dbReference>
<dbReference type="GO" id="GO:0004777">
    <property type="term" value="F:succinate-semialdehyde dehydrogenase (NAD+) activity"/>
    <property type="evidence" value="ECO:0007669"/>
    <property type="project" value="TreeGrafter"/>
</dbReference>
<evidence type="ECO:0000259" key="3">
    <source>
        <dbReference type="Pfam" id="PF00171"/>
    </source>
</evidence>
<dbReference type="GO" id="GO:0009450">
    <property type="term" value="P:gamma-aminobutyric acid catabolic process"/>
    <property type="evidence" value="ECO:0007669"/>
    <property type="project" value="TreeGrafter"/>
</dbReference>
<dbReference type="InterPro" id="IPR050740">
    <property type="entry name" value="Aldehyde_DH_Superfamily"/>
</dbReference>
<dbReference type="KEGG" id="nzl:D0T92_04460"/>
<accession>A0A5J6PSZ5</accession>
<dbReference type="FunFam" id="3.40.605.10:FF:000007">
    <property type="entry name" value="NAD/NADP-dependent betaine aldehyde dehydrogenase"/>
    <property type="match status" value="1"/>
</dbReference>
<dbReference type="Gene3D" id="3.40.309.10">
    <property type="entry name" value="Aldehyde Dehydrogenase, Chain A, domain 2"/>
    <property type="match status" value="1"/>
</dbReference>
<evidence type="ECO:0000313" key="5">
    <source>
        <dbReference type="Proteomes" id="UP000325713"/>
    </source>
</evidence>
<comment type="similarity">
    <text evidence="1">Belongs to the aldehyde dehydrogenase family.</text>
</comment>
<evidence type="ECO:0000256" key="1">
    <source>
        <dbReference type="ARBA" id="ARBA00009986"/>
    </source>
</evidence>
<evidence type="ECO:0000256" key="2">
    <source>
        <dbReference type="ARBA" id="ARBA00023002"/>
    </source>
</evidence>
<dbReference type="Pfam" id="PF00171">
    <property type="entry name" value="Aldedh"/>
    <property type="match status" value="1"/>
</dbReference>
<evidence type="ECO:0000313" key="4">
    <source>
        <dbReference type="EMBL" id="QEY25858.1"/>
    </source>
</evidence>
<dbReference type="AlphaFoldDB" id="A0A5J6PSZ5"/>